<evidence type="ECO:0000256" key="1">
    <source>
        <dbReference type="SAM" id="MobiDB-lite"/>
    </source>
</evidence>
<evidence type="ECO:0000313" key="2">
    <source>
        <dbReference type="EMBL" id="CAH9096493.1"/>
    </source>
</evidence>
<comment type="caution">
    <text evidence="2">The sequence shown here is derived from an EMBL/GenBank/DDBJ whole genome shotgun (WGS) entry which is preliminary data.</text>
</comment>
<sequence length="46" mass="5061">MELSRSGAALVRSELTGQRSSKRAIRSGPVRRATCIPIFLQRDTTS</sequence>
<organism evidence="2 3">
    <name type="scientific">Cuscuta europaea</name>
    <name type="common">European dodder</name>
    <dbReference type="NCBI Taxonomy" id="41803"/>
    <lineage>
        <taxon>Eukaryota</taxon>
        <taxon>Viridiplantae</taxon>
        <taxon>Streptophyta</taxon>
        <taxon>Embryophyta</taxon>
        <taxon>Tracheophyta</taxon>
        <taxon>Spermatophyta</taxon>
        <taxon>Magnoliopsida</taxon>
        <taxon>eudicotyledons</taxon>
        <taxon>Gunneridae</taxon>
        <taxon>Pentapetalae</taxon>
        <taxon>asterids</taxon>
        <taxon>lamiids</taxon>
        <taxon>Solanales</taxon>
        <taxon>Convolvulaceae</taxon>
        <taxon>Cuscuteae</taxon>
        <taxon>Cuscuta</taxon>
        <taxon>Cuscuta subgen. Cuscuta</taxon>
    </lineage>
</organism>
<gene>
    <name evidence="2" type="ORF">CEURO_LOCUS13427</name>
</gene>
<proteinExistence type="predicted"/>
<dbReference type="AlphaFoldDB" id="A0A9P1EC94"/>
<reference evidence="2" key="1">
    <citation type="submission" date="2022-07" db="EMBL/GenBank/DDBJ databases">
        <authorList>
            <person name="Macas J."/>
            <person name="Novak P."/>
            <person name="Neumann P."/>
        </authorList>
    </citation>
    <scope>NUCLEOTIDE SEQUENCE</scope>
</reference>
<protein>
    <submittedName>
        <fullName evidence="2">Uncharacterized protein</fullName>
    </submittedName>
</protein>
<dbReference type="EMBL" id="CAMAPE010000035">
    <property type="protein sequence ID" value="CAH9096493.1"/>
    <property type="molecule type" value="Genomic_DNA"/>
</dbReference>
<keyword evidence="3" id="KW-1185">Reference proteome</keyword>
<name>A0A9P1EC94_CUSEU</name>
<accession>A0A9P1EC94</accession>
<evidence type="ECO:0000313" key="3">
    <source>
        <dbReference type="Proteomes" id="UP001152484"/>
    </source>
</evidence>
<feature type="region of interest" description="Disordered" evidence="1">
    <location>
        <begin position="1"/>
        <end position="28"/>
    </location>
</feature>
<dbReference type="Proteomes" id="UP001152484">
    <property type="component" value="Unassembled WGS sequence"/>
</dbReference>